<dbReference type="EMBL" id="DQ139921">
    <property type="protein sequence ID" value="AAZ75627.1"/>
    <property type="molecule type" value="mRNA"/>
</dbReference>
<dbReference type="FunFam" id="2.40.10.10:FF:000010">
    <property type="entry name" value="Kallikrein related peptidase 11"/>
    <property type="match status" value="1"/>
</dbReference>
<reference evidence="11" key="1">
    <citation type="journal article" date="2006" name="Nature">
        <title>Early evolution of the venom system in lizards and snakes.</title>
        <authorList>
            <person name="Fry B.G."/>
            <person name="Vidal N."/>
            <person name="Norman J.A."/>
            <person name="Vonk F.J."/>
            <person name="Scheib H."/>
            <person name="Ramjan S.F.R."/>
            <person name="Kuruppu S."/>
            <person name="Fung K."/>
            <person name="Blair Hedges S."/>
            <person name="Richardson M.K."/>
            <person name="Hodgson W.C."/>
            <person name="Ignjatovic V."/>
            <person name="Summerhayes R."/>
            <person name="Kochva E."/>
        </authorList>
    </citation>
    <scope>NUCLEOTIDE SEQUENCE</scope>
    <source>
        <tissue evidence="11">Venom gland</tissue>
    </source>
</reference>
<dbReference type="Pfam" id="PF00089">
    <property type="entry name" value="Trypsin"/>
    <property type="match status" value="1"/>
</dbReference>
<keyword evidence="6" id="KW-1015">Disulfide bond</keyword>
<keyword evidence="5 8" id="KW-0720">Serine protease</keyword>
<dbReference type="PROSITE" id="PS00135">
    <property type="entry name" value="TRYPSIN_SER"/>
    <property type="match status" value="1"/>
</dbReference>
<dbReference type="PANTHER" id="PTHR24271">
    <property type="entry name" value="KALLIKREIN-RELATED"/>
    <property type="match status" value="1"/>
</dbReference>
<dbReference type="SUPFAM" id="SSF50494">
    <property type="entry name" value="Trypsin-like serine proteases"/>
    <property type="match status" value="1"/>
</dbReference>
<sequence length="229" mass="24776">MALIGVLANLLILCLSYARTAPDRIIGGLECNQNEHRSLVLLYNSGGFFCSGTLINLEWVLTAAHCNRENIQIKLGVHNIHVPNEDEQIRVPKEKVCCLGTMNCTQWNQDIMLIRLNSSVNYSTHIAPLSLPSNPPSVGSVCRVMGWGTITSPEVTYPKVPHCVNIQILHKELCEAAYPILLGNSNILCAGKLLGDKDSCKGDSGGPLICNGQIQGIVSWGGLSLCPNS</sequence>
<dbReference type="InterPro" id="IPR018114">
    <property type="entry name" value="TRYPSIN_HIS"/>
</dbReference>
<evidence type="ECO:0000256" key="1">
    <source>
        <dbReference type="ARBA" id="ARBA00009228"/>
    </source>
</evidence>
<feature type="chain" id="PRO_5004218542" evidence="9">
    <location>
        <begin position="19"/>
        <end position="229"/>
    </location>
</feature>
<dbReference type="PANTHER" id="PTHR24271:SF47">
    <property type="entry name" value="KALLIKREIN-1"/>
    <property type="match status" value="1"/>
</dbReference>
<dbReference type="InterPro" id="IPR009003">
    <property type="entry name" value="Peptidase_S1_PA"/>
</dbReference>
<keyword evidence="4 8" id="KW-0378">Hydrolase</keyword>
<dbReference type="InterPro" id="IPR043504">
    <property type="entry name" value="Peptidase_S1_PA_chymotrypsin"/>
</dbReference>
<dbReference type="SMART" id="SM00020">
    <property type="entry name" value="Tryp_SPc"/>
    <property type="match status" value="1"/>
</dbReference>
<name>Q2XXM4_PHIOL</name>
<dbReference type="Gene3D" id="2.40.10.10">
    <property type="entry name" value="Trypsin-like serine proteases"/>
    <property type="match status" value="2"/>
</dbReference>
<dbReference type="GO" id="GO:0006508">
    <property type="term" value="P:proteolysis"/>
    <property type="evidence" value="ECO:0007669"/>
    <property type="project" value="UniProtKB-KW"/>
</dbReference>
<evidence type="ECO:0000256" key="3">
    <source>
        <dbReference type="ARBA" id="ARBA00022670"/>
    </source>
</evidence>
<evidence type="ECO:0000256" key="2">
    <source>
        <dbReference type="ARBA" id="ARBA00022656"/>
    </source>
</evidence>
<feature type="domain" description="Peptidase S1" evidence="10">
    <location>
        <begin position="25"/>
        <end position="229"/>
    </location>
</feature>
<organism evidence="11">
    <name type="scientific">Philodryas olfersii</name>
    <name type="common">Green snake</name>
    <dbReference type="NCBI Taxonomy" id="120305"/>
    <lineage>
        <taxon>Eukaryota</taxon>
        <taxon>Metazoa</taxon>
        <taxon>Chordata</taxon>
        <taxon>Craniata</taxon>
        <taxon>Vertebrata</taxon>
        <taxon>Euteleostomi</taxon>
        <taxon>Lepidosauria</taxon>
        <taxon>Squamata</taxon>
        <taxon>Bifurcata</taxon>
        <taxon>Unidentata</taxon>
        <taxon>Episquamata</taxon>
        <taxon>Toxicofera</taxon>
        <taxon>Serpentes</taxon>
        <taxon>Colubroidea</taxon>
        <taxon>Dipsadidae</taxon>
        <taxon>Philodryas</taxon>
    </lineage>
</organism>
<protein>
    <submittedName>
        <fullName evidence="11">Kallikrein-Phi3</fullName>
    </submittedName>
</protein>
<comment type="similarity">
    <text evidence="1">Belongs to the peptidase S1 family. Snake venom subfamily.</text>
</comment>
<keyword evidence="3 8" id="KW-0645">Protease</keyword>
<dbReference type="GO" id="GO:0004252">
    <property type="term" value="F:serine-type endopeptidase activity"/>
    <property type="evidence" value="ECO:0007669"/>
    <property type="project" value="InterPro"/>
</dbReference>
<feature type="signal peptide" evidence="9">
    <location>
        <begin position="1"/>
        <end position="18"/>
    </location>
</feature>
<evidence type="ECO:0000256" key="7">
    <source>
        <dbReference type="ARBA" id="ARBA00023240"/>
    </source>
</evidence>
<dbReference type="InterPro" id="IPR001254">
    <property type="entry name" value="Trypsin_dom"/>
</dbReference>
<dbReference type="PROSITE" id="PS50240">
    <property type="entry name" value="TRYPSIN_DOM"/>
    <property type="match status" value="1"/>
</dbReference>
<dbReference type="PRINTS" id="PR00722">
    <property type="entry name" value="CHYMOTRYPSIN"/>
</dbReference>
<accession>Q2XXM4</accession>
<dbReference type="MEROPS" id="S01.481"/>
<keyword evidence="9" id="KW-0732">Signal</keyword>
<dbReference type="CDD" id="cd00190">
    <property type="entry name" value="Tryp_SPc"/>
    <property type="match status" value="1"/>
</dbReference>
<keyword evidence="7" id="KW-1199">Hemostasis impairing toxin</keyword>
<evidence type="ECO:0000256" key="4">
    <source>
        <dbReference type="ARBA" id="ARBA00022801"/>
    </source>
</evidence>
<dbReference type="InterPro" id="IPR033116">
    <property type="entry name" value="TRYPSIN_SER"/>
</dbReference>
<dbReference type="GO" id="GO:0090729">
    <property type="term" value="F:toxin activity"/>
    <property type="evidence" value="ECO:0007669"/>
    <property type="project" value="UniProtKB-KW"/>
</dbReference>
<evidence type="ECO:0000256" key="9">
    <source>
        <dbReference type="SAM" id="SignalP"/>
    </source>
</evidence>
<evidence type="ECO:0000313" key="11">
    <source>
        <dbReference type="EMBL" id="AAZ75627.1"/>
    </source>
</evidence>
<dbReference type="InterPro" id="IPR001314">
    <property type="entry name" value="Peptidase_S1A"/>
</dbReference>
<dbReference type="AlphaFoldDB" id="Q2XXM4"/>
<proteinExistence type="evidence at transcript level"/>
<keyword evidence="2" id="KW-0800">Toxin</keyword>
<evidence type="ECO:0000256" key="6">
    <source>
        <dbReference type="ARBA" id="ARBA00023157"/>
    </source>
</evidence>
<dbReference type="GO" id="GO:0030141">
    <property type="term" value="C:secretory granule"/>
    <property type="evidence" value="ECO:0007669"/>
    <property type="project" value="TreeGrafter"/>
</dbReference>
<dbReference type="PROSITE" id="PS00134">
    <property type="entry name" value="TRYPSIN_HIS"/>
    <property type="match status" value="1"/>
</dbReference>
<evidence type="ECO:0000256" key="8">
    <source>
        <dbReference type="RuleBase" id="RU363034"/>
    </source>
</evidence>
<evidence type="ECO:0000259" key="10">
    <source>
        <dbReference type="PROSITE" id="PS50240"/>
    </source>
</evidence>
<evidence type="ECO:0000256" key="5">
    <source>
        <dbReference type="ARBA" id="ARBA00022825"/>
    </source>
</evidence>
<dbReference type="GO" id="GO:0005576">
    <property type="term" value="C:extracellular region"/>
    <property type="evidence" value="ECO:0007669"/>
    <property type="project" value="UniProtKB-ARBA"/>
</dbReference>